<evidence type="ECO:0000313" key="4">
    <source>
        <dbReference type="Proteomes" id="UP001627154"/>
    </source>
</evidence>
<proteinExistence type="predicted"/>
<accession>A0ABD2WWX5</accession>
<evidence type="ECO:0000313" key="3">
    <source>
        <dbReference type="EMBL" id="KAL3397552.1"/>
    </source>
</evidence>
<feature type="coiled-coil region" evidence="1">
    <location>
        <begin position="43"/>
        <end position="91"/>
    </location>
</feature>
<keyword evidence="4" id="KW-1185">Reference proteome</keyword>
<feature type="region of interest" description="Disordered" evidence="2">
    <location>
        <begin position="1"/>
        <end position="36"/>
    </location>
</feature>
<name>A0ABD2WWX5_9HYME</name>
<sequence>MVVQPNDNVEQNPTNNDVNNIPDDPEAMEEEAMDDVDVEEPEFEVLNAQLDQLAAALDSIESKNDNLYVELKELLETSRQARCQFQAAQESQTKETS</sequence>
<dbReference type="AlphaFoldDB" id="A0ABD2WWX5"/>
<dbReference type="PANTHER" id="PTHR34344:SF1">
    <property type="entry name" value="BUBLIN COILED-COIL PROTEIN"/>
    <property type="match status" value="1"/>
</dbReference>
<reference evidence="3 4" key="1">
    <citation type="journal article" date="2024" name="bioRxiv">
        <title>A reference genome for Trichogramma kaykai: A tiny desert-dwelling parasitoid wasp with competing sex-ratio distorters.</title>
        <authorList>
            <person name="Culotta J."/>
            <person name="Lindsey A.R."/>
        </authorList>
    </citation>
    <scope>NUCLEOTIDE SEQUENCE [LARGE SCALE GENOMIC DNA]</scope>
    <source>
        <strain evidence="3 4">KSX58</strain>
    </source>
</reference>
<feature type="compositionally biased region" description="Polar residues" evidence="2">
    <location>
        <begin position="1"/>
        <end position="19"/>
    </location>
</feature>
<comment type="caution">
    <text evidence="3">The sequence shown here is derived from an EMBL/GenBank/DDBJ whole genome shotgun (WGS) entry which is preliminary data.</text>
</comment>
<dbReference type="Pfam" id="PF03670">
    <property type="entry name" value="UPF0184"/>
    <property type="match status" value="1"/>
</dbReference>
<dbReference type="Proteomes" id="UP001627154">
    <property type="component" value="Unassembled WGS sequence"/>
</dbReference>
<dbReference type="PANTHER" id="PTHR34344">
    <property type="entry name" value="UPF0184 PROTEIN C9ORF16"/>
    <property type="match status" value="1"/>
</dbReference>
<organism evidence="3 4">
    <name type="scientific">Trichogramma kaykai</name>
    <dbReference type="NCBI Taxonomy" id="54128"/>
    <lineage>
        <taxon>Eukaryota</taxon>
        <taxon>Metazoa</taxon>
        <taxon>Ecdysozoa</taxon>
        <taxon>Arthropoda</taxon>
        <taxon>Hexapoda</taxon>
        <taxon>Insecta</taxon>
        <taxon>Pterygota</taxon>
        <taxon>Neoptera</taxon>
        <taxon>Endopterygota</taxon>
        <taxon>Hymenoptera</taxon>
        <taxon>Apocrita</taxon>
        <taxon>Proctotrupomorpha</taxon>
        <taxon>Chalcidoidea</taxon>
        <taxon>Trichogrammatidae</taxon>
        <taxon>Trichogramma</taxon>
    </lineage>
</organism>
<evidence type="ECO:0000256" key="2">
    <source>
        <dbReference type="SAM" id="MobiDB-lite"/>
    </source>
</evidence>
<dbReference type="EMBL" id="JBJJXI010000062">
    <property type="protein sequence ID" value="KAL3397552.1"/>
    <property type="molecule type" value="Genomic_DNA"/>
</dbReference>
<keyword evidence="1" id="KW-0175">Coiled coil</keyword>
<gene>
    <name evidence="3" type="ORF">TKK_008654</name>
</gene>
<dbReference type="InterPro" id="IPR005374">
    <property type="entry name" value="BBLN_eukaryota"/>
</dbReference>
<evidence type="ECO:0000256" key="1">
    <source>
        <dbReference type="SAM" id="Coils"/>
    </source>
</evidence>
<feature type="compositionally biased region" description="Acidic residues" evidence="2">
    <location>
        <begin position="23"/>
        <end position="36"/>
    </location>
</feature>
<protein>
    <submittedName>
        <fullName evidence="3">Uncharacterized protein</fullName>
    </submittedName>
</protein>